<feature type="active site" description="Cysteine persulfide intermediate" evidence="3">
    <location>
        <position position="119"/>
    </location>
</feature>
<dbReference type="PANTHER" id="PTHR30592:SF1">
    <property type="entry name" value="SULFUR CARRIER PROTEIN FDHD"/>
    <property type="match status" value="1"/>
</dbReference>
<feature type="binding site" evidence="3">
    <location>
        <begin position="260"/>
        <end position="265"/>
    </location>
    <ligand>
        <name>Mo-bis(molybdopterin guanine dinucleotide)</name>
        <dbReference type="ChEBI" id="CHEBI:60539"/>
    </ligand>
</feature>
<dbReference type="Pfam" id="PF02634">
    <property type="entry name" value="FdhD-NarQ"/>
    <property type="match status" value="1"/>
</dbReference>
<sequence>MSLVAPVIVHKISGEGLIESPDLLAVEEPLEIRLGFGPVADRQQRPVSVTMRTPGHDEELAMGFLFTEGIIQKPTDIVSCRHCVQDAHKEGNVLRVELHPDVVIDWSRLERNTFTSSSCGLCGKATIDAVMALTPGPIAGNFSVDPAILHALPERVRQTQRAFAYTGGIHAAALFDASGTLLIVREDIGRHNALDKLIGAAFWQNWLPMSEFGIFLSGRIGVELVQKSWRAGVPMLAAVGAPSSLAVQMAKEAHMTLAGFVRDSRFNLYCEPVRILSQISHE</sequence>
<dbReference type="RefSeq" id="WP_046376392.1">
    <property type="nucleotide sequence ID" value="NZ_CP010429.1"/>
</dbReference>
<evidence type="ECO:0000256" key="2">
    <source>
        <dbReference type="ARBA" id="ARBA00023150"/>
    </source>
</evidence>
<evidence type="ECO:0000256" key="3">
    <source>
        <dbReference type="HAMAP-Rule" id="MF_00187"/>
    </source>
</evidence>
<keyword evidence="5" id="KW-1185">Reference proteome</keyword>
<comment type="function">
    <text evidence="3">Required for formate dehydrogenase (FDH) activity. Acts as a sulfur carrier protein that transfers sulfur from IscS to the molybdenum cofactor prior to its insertion into FDH.</text>
</comment>
<name>A0A0E3V678_9BACT</name>
<evidence type="ECO:0000313" key="4">
    <source>
        <dbReference type="EMBL" id="AKD54792.1"/>
    </source>
</evidence>
<dbReference type="SUPFAM" id="SSF53927">
    <property type="entry name" value="Cytidine deaminase-like"/>
    <property type="match status" value="1"/>
</dbReference>
<gene>
    <name evidence="3" type="primary">fdhD</name>
    <name evidence="4" type="ORF">SD10_07610</name>
</gene>
<dbReference type="EMBL" id="CP010429">
    <property type="protein sequence ID" value="AKD54792.1"/>
    <property type="molecule type" value="Genomic_DNA"/>
</dbReference>
<keyword evidence="1 3" id="KW-0963">Cytoplasm</keyword>
<dbReference type="InterPro" id="IPR016193">
    <property type="entry name" value="Cytidine_deaminase-like"/>
</dbReference>
<protein>
    <recommendedName>
        <fullName evidence="3">Sulfur carrier protein FdhD</fullName>
    </recommendedName>
</protein>
<dbReference type="Gene3D" id="3.40.140.10">
    <property type="entry name" value="Cytidine Deaminase, domain 2"/>
    <property type="match status" value="1"/>
</dbReference>
<dbReference type="NCBIfam" id="TIGR00129">
    <property type="entry name" value="fdhD_narQ"/>
    <property type="match status" value="1"/>
</dbReference>
<dbReference type="GO" id="GO:0006777">
    <property type="term" value="P:Mo-molybdopterin cofactor biosynthetic process"/>
    <property type="evidence" value="ECO:0007669"/>
    <property type="project" value="UniProtKB-UniRule"/>
</dbReference>
<organism evidence="4 5">
    <name type="scientific">Spirosoma radiotolerans</name>
    <dbReference type="NCBI Taxonomy" id="1379870"/>
    <lineage>
        <taxon>Bacteria</taxon>
        <taxon>Pseudomonadati</taxon>
        <taxon>Bacteroidota</taxon>
        <taxon>Cytophagia</taxon>
        <taxon>Cytophagales</taxon>
        <taxon>Cytophagaceae</taxon>
        <taxon>Spirosoma</taxon>
    </lineage>
</organism>
<dbReference type="NCBIfam" id="NF001943">
    <property type="entry name" value="PRK00724.1-2"/>
    <property type="match status" value="1"/>
</dbReference>
<dbReference type="STRING" id="1379870.SD10_07610"/>
<dbReference type="GO" id="GO:0016783">
    <property type="term" value="F:sulfurtransferase activity"/>
    <property type="evidence" value="ECO:0007669"/>
    <property type="project" value="InterPro"/>
</dbReference>
<keyword evidence="2 3" id="KW-0501">Molybdenum cofactor biosynthesis</keyword>
<comment type="similarity">
    <text evidence="3">Belongs to the FdhD family.</text>
</comment>
<dbReference type="GO" id="GO:0005737">
    <property type="term" value="C:cytoplasm"/>
    <property type="evidence" value="ECO:0007669"/>
    <property type="project" value="UniProtKB-SubCell"/>
</dbReference>
<dbReference type="PATRIC" id="fig|1379870.5.peg.1652"/>
<evidence type="ECO:0000256" key="1">
    <source>
        <dbReference type="ARBA" id="ARBA00022490"/>
    </source>
</evidence>
<comment type="subcellular location">
    <subcellularLocation>
        <location evidence="3">Cytoplasm</location>
    </subcellularLocation>
</comment>
<dbReference type="HAMAP" id="MF_00187">
    <property type="entry name" value="FdhD"/>
    <property type="match status" value="1"/>
</dbReference>
<dbReference type="Proteomes" id="UP000033054">
    <property type="component" value="Chromosome"/>
</dbReference>
<accession>A0A0E3V678</accession>
<dbReference type="GO" id="GO:0097163">
    <property type="term" value="F:sulfur carrier activity"/>
    <property type="evidence" value="ECO:0007669"/>
    <property type="project" value="UniProtKB-UniRule"/>
</dbReference>
<proteinExistence type="inferred from homology"/>
<reference evidence="4 5" key="1">
    <citation type="journal article" date="2014" name="Curr. Microbiol.">
        <title>Spirosoma radiotolerans sp. nov., a gamma-radiation-resistant bacterium isolated from gamma ray-irradiated soil.</title>
        <authorList>
            <person name="Lee J.J."/>
            <person name="Srinivasan S."/>
            <person name="Lim S."/>
            <person name="Joe M."/>
            <person name="Im S."/>
            <person name="Bae S.I."/>
            <person name="Park K.R."/>
            <person name="Han J.H."/>
            <person name="Park S.H."/>
            <person name="Joo B.M."/>
            <person name="Park S.J."/>
            <person name="Kim M.K."/>
        </authorList>
    </citation>
    <scope>NUCLEOTIDE SEQUENCE [LARGE SCALE GENOMIC DNA]</scope>
    <source>
        <strain evidence="4 5">DG5A</strain>
    </source>
</reference>
<dbReference type="OrthoDB" id="9782042at2"/>
<dbReference type="HOGENOM" id="CLU_056887_3_0_10"/>
<dbReference type="AlphaFoldDB" id="A0A0E3V678"/>
<dbReference type="PIRSF" id="PIRSF015626">
    <property type="entry name" value="FdhD"/>
    <property type="match status" value="1"/>
</dbReference>
<dbReference type="KEGG" id="srd:SD10_07610"/>
<dbReference type="PANTHER" id="PTHR30592">
    <property type="entry name" value="FORMATE DEHYDROGENASE"/>
    <property type="match status" value="1"/>
</dbReference>
<evidence type="ECO:0000313" key="5">
    <source>
        <dbReference type="Proteomes" id="UP000033054"/>
    </source>
</evidence>
<dbReference type="InterPro" id="IPR003786">
    <property type="entry name" value="FdhD"/>
</dbReference>
<dbReference type="Gene3D" id="3.10.20.10">
    <property type="match status" value="1"/>
</dbReference>